<comment type="caution">
    <text evidence="1">The sequence shown here is derived from an EMBL/GenBank/DDBJ whole genome shotgun (WGS) entry which is preliminary data.</text>
</comment>
<proteinExistence type="predicted"/>
<gene>
    <name evidence="1" type="ORF">DYB32_010559</name>
</gene>
<name>A0A418AFR5_9STRA</name>
<organism evidence="1 2">
    <name type="scientific">Aphanomyces invadans</name>
    <dbReference type="NCBI Taxonomy" id="157072"/>
    <lineage>
        <taxon>Eukaryota</taxon>
        <taxon>Sar</taxon>
        <taxon>Stramenopiles</taxon>
        <taxon>Oomycota</taxon>
        <taxon>Saprolegniomycetes</taxon>
        <taxon>Saprolegniales</taxon>
        <taxon>Verrucalvaceae</taxon>
        <taxon>Aphanomyces</taxon>
    </lineage>
</organism>
<dbReference type="PANTHER" id="PTHR47169">
    <property type="entry name" value="OS01G0541250 PROTEIN"/>
    <property type="match status" value="1"/>
</dbReference>
<dbReference type="VEuPathDB" id="FungiDB:H310_15325"/>
<dbReference type="AlphaFoldDB" id="A0A418AFR5"/>
<reference evidence="1 2" key="1">
    <citation type="submission" date="2018-08" db="EMBL/GenBank/DDBJ databases">
        <title>Aphanomyces genome sequencing and annotation.</title>
        <authorList>
            <person name="Minardi D."/>
            <person name="Oidtmann B."/>
            <person name="Van Der Giezen M."/>
            <person name="Studholme D.J."/>
        </authorList>
    </citation>
    <scope>NUCLEOTIDE SEQUENCE [LARGE SCALE GENOMIC DNA]</scope>
    <source>
        <strain evidence="1 2">NJM0002</strain>
    </source>
</reference>
<dbReference type="GO" id="GO:0003676">
    <property type="term" value="F:nucleic acid binding"/>
    <property type="evidence" value="ECO:0007669"/>
    <property type="project" value="InterPro"/>
</dbReference>
<evidence type="ECO:0000313" key="2">
    <source>
        <dbReference type="Proteomes" id="UP000285060"/>
    </source>
</evidence>
<keyword evidence="2" id="KW-1185">Reference proteome</keyword>
<dbReference type="PANTHER" id="PTHR47169:SF2">
    <property type="entry name" value="OS01G0541250 PROTEIN"/>
    <property type="match status" value="1"/>
</dbReference>
<dbReference type="EMBL" id="QUSY01003524">
    <property type="protein sequence ID" value="RHY17211.1"/>
    <property type="molecule type" value="Genomic_DNA"/>
</dbReference>
<accession>A0A418AFR5</accession>
<evidence type="ECO:0008006" key="3">
    <source>
        <dbReference type="Google" id="ProtNLM"/>
    </source>
</evidence>
<protein>
    <recommendedName>
        <fullName evidence="3">Tc1-like transposase DDE domain-containing protein</fullName>
    </recommendedName>
</protein>
<dbReference type="Proteomes" id="UP000285060">
    <property type="component" value="Unassembled WGS sequence"/>
</dbReference>
<dbReference type="InterPro" id="IPR036397">
    <property type="entry name" value="RNaseH_sf"/>
</dbReference>
<evidence type="ECO:0000313" key="1">
    <source>
        <dbReference type="EMBL" id="RHY17211.1"/>
    </source>
</evidence>
<dbReference type="Gene3D" id="3.30.420.10">
    <property type="entry name" value="Ribonuclease H-like superfamily/Ribonuclease H"/>
    <property type="match status" value="1"/>
</dbReference>
<sequence>MLTKLVNVITNLYRDFVVNKVVSDIKMSFPSATKRFVLQHDNASPHGSITDDVLHSVSTDGWTFVIRRQPPKSPDLNVVDLGLFSSIQSLQYKEMSRSVNDVIRCTLMAFEILSYEKLENVFLTFQAVMGLTLEPDGCNNYSLPHLKKSSLRHAGLLL</sequence>